<protein>
    <recommendedName>
        <fullName evidence="2">beta-fructofuranosidase</fullName>
        <ecNumber evidence="2">3.2.1.26</ecNumber>
    </recommendedName>
</protein>
<dbReference type="PANTHER" id="PTHR43101">
    <property type="entry name" value="BETA-FRUCTOSIDASE"/>
    <property type="match status" value="1"/>
</dbReference>
<dbReference type="Gene3D" id="2.60.120.560">
    <property type="entry name" value="Exo-inulinase, domain 1"/>
    <property type="match status" value="1"/>
</dbReference>
<sequence>MTTPRSIHRPELHVTPEVGVLDAPAGALLDRDTWHLFAQFRPRVDKPARWGHIMGAENPFEWEFCDDVLAPEGDEVMVRAGSVVAEGQALNIYYTSVRKAGPNQDTAIGLARIEDVNSIGHEVADDPSFVDPNVKRLGIIIDDLGEFENFRSPCVVPDWISQDDRDEGHEGWLMLAVTGPSDHPVPVMLRSEDGRSWEFLGPWKIEGASGLEDIERVVSPRIVRLRDEVDDRIYDVVLVTCEQDGVDISGYLVGRFEGNTFHVTTPFTSIDQGHDFVRPRNTNVTPGTIPTGQRYERAMIFGLLNGIGRFDDPTLHLSLRAEGWANCLSFPRLITLQGGKIYQTPPPGLTDAIADTKHAAAWIGLCDVPEGSALKVEILDGADRVCATVTHRGDTLTLDRSMNPHHRDEGPLDEPAVATLEEGDTDSLSIFVDGSTVEVFADGGMVAMASRVYFDGGTPRFEVEESGGAKILRAFQHFPEDFSSAGLPEDFGEYEGPVR</sequence>
<evidence type="ECO:0000256" key="3">
    <source>
        <dbReference type="ARBA" id="ARBA00022801"/>
    </source>
</evidence>
<keyword evidence="3 5" id="KW-0378">Hydrolase</keyword>
<dbReference type="SUPFAM" id="SSF75005">
    <property type="entry name" value="Arabinanase/levansucrase/invertase"/>
    <property type="match status" value="1"/>
</dbReference>
<dbReference type="InterPro" id="IPR023296">
    <property type="entry name" value="Glyco_hydro_beta-prop_sf"/>
</dbReference>
<dbReference type="SUPFAM" id="SSF49899">
    <property type="entry name" value="Concanavalin A-like lectins/glucanases"/>
    <property type="match status" value="1"/>
</dbReference>
<evidence type="ECO:0000313" key="9">
    <source>
        <dbReference type="Proteomes" id="UP000199065"/>
    </source>
</evidence>
<dbReference type="RefSeq" id="WP_092284829.1">
    <property type="nucleotide sequence ID" value="NZ_FOPJ01000004.1"/>
</dbReference>
<dbReference type="AlphaFoldDB" id="A0A1I2RT64"/>
<feature type="domain" description="Glycosyl hydrolase family 32 N-terminal" evidence="6">
    <location>
        <begin position="13"/>
        <end position="345"/>
    </location>
</feature>
<dbReference type="OrthoDB" id="9776657at2"/>
<dbReference type="GO" id="GO:0004564">
    <property type="term" value="F:beta-fructofuranosidase activity"/>
    <property type="evidence" value="ECO:0007669"/>
    <property type="project" value="UniProtKB-EC"/>
</dbReference>
<evidence type="ECO:0000256" key="5">
    <source>
        <dbReference type="RuleBase" id="RU362110"/>
    </source>
</evidence>
<evidence type="ECO:0000313" key="8">
    <source>
        <dbReference type="EMBL" id="SFG43640.1"/>
    </source>
</evidence>
<name>A0A1I2RT64_9CORY</name>
<dbReference type="InterPro" id="IPR051214">
    <property type="entry name" value="GH32_Enzymes"/>
</dbReference>
<evidence type="ECO:0000256" key="2">
    <source>
        <dbReference type="ARBA" id="ARBA00012758"/>
    </source>
</evidence>
<dbReference type="GO" id="GO:0005975">
    <property type="term" value="P:carbohydrate metabolic process"/>
    <property type="evidence" value="ECO:0007669"/>
    <property type="project" value="InterPro"/>
</dbReference>
<dbReference type="EC" id="3.2.1.26" evidence="2"/>
<evidence type="ECO:0000256" key="1">
    <source>
        <dbReference type="ARBA" id="ARBA00009902"/>
    </source>
</evidence>
<feature type="domain" description="Glycosyl hydrolase family 32 C-terminal" evidence="7">
    <location>
        <begin position="395"/>
        <end position="466"/>
    </location>
</feature>
<reference evidence="8 9" key="1">
    <citation type="submission" date="2016-10" db="EMBL/GenBank/DDBJ databases">
        <authorList>
            <person name="de Groot N.N."/>
        </authorList>
    </citation>
    <scope>NUCLEOTIDE SEQUENCE [LARGE SCALE GENOMIC DNA]</scope>
    <source>
        <strain>J11</strain>
        <strain evidence="9">PG 39</strain>
    </source>
</reference>
<dbReference type="InterPro" id="IPR001362">
    <property type="entry name" value="Glyco_hydro_32"/>
</dbReference>
<keyword evidence="9" id="KW-1185">Reference proteome</keyword>
<dbReference type="InterPro" id="IPR013148">
    <property type="entry name" value="Glyco_hydro_32_N"/>
</dbReference>
<evidence type="ECO:0000256" key="4">
    <source>
        <dbReference type="ARBA" id="ARBA00023295"/>
    </source>
</evidence>
<dbReference type="PANTHER" id="PTHR43101:SF1">
    <property type="entry name" value="BETA-FRUCTOSIDASE"/>
    <property type="match status" value="1"/>
</dbReference>
<accession>A0A1I2RT64</accession>
<dbReference type="Pfam" id="PF00251">
    <property type="entry name" value="Glyco_hydro_32N"/>
    <property type="match status" value="1"/>
</dbReference>
<dbReference type="EMBL" id="FOPJ01000004">
    <property type="protein sequence ID" value="SFG43640.1"/>
    <property type="molecule type" value="Genomic_DNA"/>
</dbReference>
<keyword evidence="4 5" id="KW-0326">Glycosidase</keyword>
<gene>
    <name evidence="8" type="ORF">SAMN05660282_00878</name>
</gene>
<dbReference type="InterPro" id="IPR013320">
    <property type="entry name" value="ConA-like_dom_sf"/>
</dbReference>
<evidence type="ECO:0000259" key="7">
    <source>
        <dbReference type="Pfam" id="PF08244"/>
    </source>
</evidence>
<dbReference type="SMART" id="SM00640">
    <property type="entry name" value="Glyco_32"/>
    <property type="match status" value="1"/>
</dbReference>
<dbReference type="STRING" id="185761.SAMN05660282_00878"/>
<dbReference type="Pfam" id="PF08244">
    <property type="entry name" value="Glyco_hydro_32C"/>
    <property type="match status" value="1"/>
</dbReference>
<organism evidence="8 9">
    <name type="scientific">Corynebacterium spheniscorum</name>
    <dbReference type="NCBI Taxonomy" id="185761"/>
    <lineage>
        <taxon>Bacteria</taxon>
        <taxon>Bacillati</taxon>
        <taxon>Actinomycetota</taxon>
        <taxon>Actinomycetes</taxon>
        <taxon>Mycobacteriales</taxon>
        <taxon>Corynebacteriaceae</taxon>
        <taxon>Corynebacterium</taxon>
    </lineage>
</organism>
<dbReference type="InterPro" id="IPR013189">
    <property type="entry name" value="Glyco_hydro_32_C"/>
</dbReference>
<comment type="similarity">
    <text evidence="1 5">Belongs to the glycosyl hydrolase 32 family.</text>
</comment>
<evidence type="ECO:0000259" key="6">
    <source>
        <dbReference type="Pfam" id="PF00251"/>
    </source>
</evidence>
<proteinExistence type="inferred from homology"/>
<dbReference type="Gene3D" id="2.115.10.20">
    <property type="entry name" value="Glycosyl hydrolase domain, family 43"/>
    <property type="match status" value="1"/>
</dbReference>
<dbReference type="Proteomes" id="UP000199065">
    <property type="component" value="Unassembled WGS sequence"/>
</dbReference>